<dbReference type="RefSeq" id="XP_028478075.1">
    <property type="nucleotide sequence ID" value="XM_028621623.1"/>
</dbReference>
<accession>A0A427Y0L0</accession>
<evidence type="ECO:0000313" key="4">
    <source>
        <dbReference type="EMBL" id="RSH84627.1"/>
    </source>
</evidence>
<keyword evidence="3" id="KW-0472">Membrane</keyword>
<dbReference type="SUPFAM" id="SSF47240">
    <property type="entry name" value="Ferritin-like"/>
    <property type="match status" value="1"/>
</dbReference>
<proteinExistence type="inferred from homology"/>
<evidence type="ECO:0000256" key="3">
    <source>
        <dbReference type="SAM" id="Phobius"/>
    </source>
</evidence>
<dbReference type="InterPro" id="IPR009078">
    <property type="entry name" value="Ferritin-like_SF"/>
</dbReference>
<dbReference type="InterPro" id="IPR012348">
    <property type="entry name" value="RNR-like"/>
</dbReference>
<dbReference type="GO" id="GO:0016491">
    <property type="term" value="F:oxidoreductase activity"/>
    <property type="evidence" value="ECO:0007669"/>
    <property type="project" value="InterPro"/>
</dbReference>
<feature type="region of interest" description="Disordered" evidence="2">
    <location>
        <begin position="1"/>
        <end position="49"/>
    </location>
</feature>
<dbReference type="Pfam" id="PF00268">
    <property type="entry name" value="Ribonuc_red_sm"/>
    <property type="match status" value="1"/>
</dbReference>
<dbReference type="Proteomes" id="UP000279236">
    <property type="component" value="Unassembled WGS sequence"/>
</dbReference>
<feature type="transmembrane region" description="Helical" evidence="3">
    <location>
        <begin position="264"/>
        <end position="285"/>
    </location>
</feature>
<feature type="compositionally biased region" description="Low complexity" evidence="2">
    <location>
        <begin position="1"/>
        <end position="17"/>
    </location>
</feature>
<dbReference type="PANTHER" id="PTHR23409:SF18">
    <property type="entry name" value="RIBONUCLEOSIDE-DIPHOSPHATE REDUCTASE SUBUNIT M2"/>
    <property type="match status" value="1"/>
</dbReference>
<dbReference type="InterPro" id="IPR030475">
    <property type="entry name" value="RNR_small_AS"/>
</dbReference>
<dbReference type="AlphaFoldDB" id="A0A427Y0L0"/>
<dbReference type="Gene3D" id="1.10.620.20">
    <property type="entry name" value="Ribonucleotide Reductase, subunit A"/>
    <property type="match status" value="1"/>
</dbReference>
<sequence length="440" mass="49647">MPTLGLPSPSLSRSMSPSPSPTVGSSNGDLTEVARLSSQLPPYHPSHSSLSNVLTVAEQLQNVSIHGQGLEKLGQSSKSPRNTASPMPAIELSPERKTTQLPTTSARRFPEEEDEDLLRETDDRFVLFPIKYNEQAQSAFWTAEELDLGNDLYDWDTKLNDDERFFILRILAFFASSDGIVGENLISMFSMEVQVAEARAFYAFQTMIEQVHAETYSLLIETYVQDKEEKDFLFKGMEKIPAIRKKADWALKYITPDMPFRTRLIAFACVEGIFFSGSFAAIFWLKKRGLMRGLTFSNELISRDEGTHTDFACLLYNHLTHRCSEEEVHTIISEAVAIEKEFLTDALPCALIGINADYMEFVADRLVVALGYGKIYHATNPFEWMELISLQGKTNFFESRVSAYQLANMSRSATPHHRRSGSSGDDGKITKKIFRTDAYF</sequence>
<dbReference type="CDD" id="cd01049">
    <property type="entry name" value="RNRR2"/>
    <property type="match status" value="1"/>
</dbReference>
<dbReference type="InterPro" id="IPR000358">
    <property type="entry name" value="RNR_small_fam"/>
</dbReference>
<dbReference type="InterPro" id="IPR033909">
    <property type="entry name" value="RNR_small"/>
</dbReference>
<organism evidence="4 5">
    <name type="scientific">Apiotrichum porosum</name>
    <dbReference type="NCBI Taxonomy" id="105984"/>
    <lineage>
        <taxon>Eukaryota</taxon>
        <taxon>Fungi</taxon>
        <taxon>Dikarya</taxon>
        <taxon>Basidiomycota</taxon>
        <taxon>Agaricomycotina</taxon>
        <taxon>Tremellomycetes</taxon>
        <taxon>Trichosporonales</taxon>
        <taxon>Trichosporonaceae</taxon>
        <taxon>Apiotrichum</taxon>
    </lineage>
</organism>
<dbReference type="EMBL" id="RSCE01000003">
    <property type="protein sequence ID" value="RSH84627.1"/>
    <property type="molecule type" value="Genomic_DNA"/>
</dbReference>
<comment type="similarity">
    <text evidence="1">Belongs to the ribonucleoside diphosphate reductase small chain family.</text>
</comment>
<feature type="compositionally biased region" description="Polar residues" evidence="2">
    <location>
        <begin position="74"/>
        <end position="85"/>
    </location>
</feature>
<dbReference type="GeneID" id="39590694"/>
<name>A0A427Y0L0_9TREE</name>
<feature type="region of interest" description="Disordered" evidence="2">
    <location>
        <begin position="410"/>
        <end position="429"/>
    </location>
</feature>
<reference evidence="4 5" key="1">
    <citation type="submission" date="2018-11" db="EMBL/GenBank/DDBJ databases">
        <title>Genome sequence of Apiotrichum porosum DSM 27194.</title>
        <authorList>
            <person name="Aliyu H."/>
            <person name="Gorte O."/>
            <person name="Ochsenreither K."/>
        </authorList>
    </citation>
    <scope>NUCLEOTIDE SEQUENCE [LARGE SCALE GENOMIC DNA]</scope>
    <source>
        <strain evidence="4 5">DSM 27194</strain>
    </source>
</reference>
<feature type="region of interest" description="Disordered" evidence="2">
    <location>
        <begin position="71"/>
        <end position="116"/>
    </location>
</feature>
<keyword evidence="3" id="KW-1133">Transmembrane helix</keyword>
<comment type="caution">
    <text evidence="4">The sequence shown here is derived from an EMBL/GenBank/DDBJ whole genome shotgun (WGS) entry which is preliminary data.</text>
</comment>
<evidence type="ECO:0000256" key="2">
    <source>
        <dbReference type="SAM" id="MobiDB-lite"/>
    </source>
</evidence>
<keyword evidence="3" id="KW-0812">Transmembrane</keyword>
<dbReference type="STRING" id="105984.A0A427Y0L0"/>
<dbReference type="PROSITE" id="PS00368">
    <property type="entry name" value="RIBORED_SMALL"/>
    <property type="match status" value="1"/>
</dbReference>
<evidence type="ECO:0000256" key="1">
    <source>
        <dbReference type="ARBA" id="ARBA00009303"/>
    </source>
</evidence>
<protein>
    <submittedName>
        <fullName evidence="4">Ribonucleotide-diphosphate reductase (RNR), small subunit</fullName>
    </submittedName>
</protein>
<feature type="compositionally biased region" description="Low complexity" evidence="2">
    <location>
        <begin position="36"/>
        <end position="49"/>
    </location>
</feature>
<dbReference type="OrthoDB" id="10248373at2759"/>
<gene>
    <name evidence="4" type="primary">RNR2_2</name>
    <name evidence="4" type="ORF">EHS24_006151</name>
</gene>
<evidence type="ECO:0000313" key="5">
    <source>
        <dbReference type="Proteomes" id="UP000279236"/>
    </source>
</evidence>
<dbReference type="GO" id="GO:0009263">
    <property type="term" value="P:deoxyribonucleotide biosynthetic process"/>
    <property type="evidence" value="ECO:0007669"/>
    <property type="project" value="InterPro"/>
</dbReference>
<keyword evidence="5" id="KW-1185">Reference proteome</keyword>
<dbReference type="PANTHER" id="PTHR23409">
    <property type="entry name" value="RIBONUCLEOSIDE-DIPHOSPHATE REDUCTASE SMALL CHAIN"/>
    <property type="match status" value="1"/>
</dbReference>